<evidence type="ECO:0000259" key="3">
    <source>
        <dbReference type="Pfam" id="PF17919"/>
    </source>
</evidence>
<proteinExistence type="predicted"/>
<dbReference type="InterPro" id="IPR043502">
    <property type="entry name" value="DNA/RNA_pol_sf"/>
</dbReference>
<name>Q84R35_ORYSJ</name>
<organism evidence="4 5">
    <name type="scientific">Oryza sativa subsp. japonica</name>
    <name type="common">Rice</name>
    <dbReference type="NCBI Taxonomy" id="39947"/>
    <lineage>
        <taxon>Eukaryota</taxon>
        <taxon>Viridiplantae</taxon>
        <taxon>Streptophyta</taxon>
        <taxon>Embryophyta</taxon>
        <taxon>Tracheophyta</taxon>
        <taxon>Spermatophyta</taxon>
        <taxon>Magnoliopsida</taxon>
        <taxon>Liliopsida</taxon>
        <taxon>Poales</taxon>
        <taxon>Poaceae</taxon>
        <taxon>BOP clade</taxon>
        <taxon>Oryzoideae</taxon>
        <taxon>Oryzeae</taxon>
        <taxon>Oryzinae</taxon>
        <taxon>Oryza</taxon>
        <taxon>Oryza sativa</taxon>
    </lineage>
</organism>
<sequence length="652" mass="71677">MASLLGLAEHALRSVASLGAIRRAGGLLPDNHHGRLRRALPRPLGSCRLSLRIIRQLATPAAPSRRRGPLPIATGSTSTCAGLGTGRRRQGTCGTTRTLPRRALAVAQGDGRTTSPGPLLQLRRALLARPQPYLPLLVLRRDGGGASDDDSAASQDEPRETLRISLHAATGVRGSDAMHIMVRLGDADLYALTDSGSTHMFLSQDAATRVDRALQPRIGLNVTVANGDKATSGRVLWRAHPRRCWTPVGGILRCLRRTNGPAAMPPVRDRTYRIQLLLGTTPMAVRPYCYPARHKDELERQCRVMEEQGLIRRNKSAFSLPMLLVKKADGSWRFCVDLSERSVKGKYPIPVVDELLDELHGAAIFSKLDLRSGYHQQGVAMDATKIQPVVDWRRPRSPKKLRGFLGLAGFYRKFIQDLGSVAAQLTQLLRKESLAWAPAAAAALQRLKLTLTTAPVLSLPDFSEPFVVECDASNSGFGAVIHQGEGPIAYFSRPGRQFIVKTDHYSPKFLLDQRLSTIPQHHWVSKLLGFDFVVEYKPGKQNATVDALSQRVALDGHAFVLSVPTFDLLHDIRKTAAIDPALTALRDENASGARTTPWAVTDGFITYKRRIYIPPASPWVPIVLAAAHDDGHKGIQKTLHWLRRDFHTLDEA</sequence>
<dbReference type="CDD" id="cd00303">
    <property type="entry name" value="retropepsin_like"/>
    <property type="match status" value="1"/>
</dbReference>
<evidence type="ECO:0000256" key="2">
    <source>
        <dbReference type="SAM" id="MobiDB-lite"/>
    </source>
</evidence>
<dbReference type="Pfam" id="PF17919">
    <property type="entry name" value="RT_RNaseH_2"/>
    <property type="match status" value="1"/>
</dbReference>
<evidence type="ECO:0000256" key="1">
    <source>
        <dbReference type="ARBA" id="ARBA00023268"/>
    </source>
</evidence>
<keyword evidence="1" id="KW-0511">Multifunctional enzyme</keyword>
<dbReference type="InterPro" id="IPR050951">
    <property type="entry name" value="Retrovirus_Pol_polyprotein"/>
</dbReference>
<dbReference type="Proteomes" id="UP000000763">
    <property type="component" value="Chromosome 3"/>
</dbReference>
<dbReference type="FunFam" id="3.30.70.270:FF:000020">
    <property type="entry name" value="Transposon Tf2-6 polyprotein-like Protein"/>
    <property type="match status" value="1"/>
</dbReference>
<reference evidence="5" key="2">
    <citation type="journal article" date="2008" name="Nucleic Acids Res.">
        <title>The rice annotation project database (RAP-DB): 2008 update.</title>
        <authorList>
            <consortium name="The rice annotation project (RAP)"/>
        </authorList>
    </citation>
    <scope>GENOME REANNOTATION</scope>
    <source>
        <strain evidence="5">cv. Nipponbare</strain>
    </source>
</reference>
<dbReference type="Gene3D" id="3.30.70.270">
    <property type="match status" value="1"/>
</dbReference>
<reference evidence="5" key="1">
    <citation type="journal article" date="2005" name="Nature">
        <title>The map-based sequence of the rice genome.</title>
        <authorList>
            <consortium name="International rice genome sequencing project (IRGSP)"/>
            <person name="Matsumoto T."/>
            <person name="Wu J."/>
            <person name="Kanamori H."/>
            <person name="Katayose Y."/>
            <person name="Fujisawa M."/>
            <person name="Namiki N."/>
            <person name="Mizuno H."/>
            <person name="Yamamoto K."/>
            <person name="Antonio B.A."/>
            <person name="Baba T."/>
            <person name="Sakata K."/>
            <person name="Nagamura Y."/>
            <person name="Aoki H."/>
            <person name="Arikawa K."/>
            <person name="Arita K."/>
            <person name="Bito T."/>
            <person name="Chiden Y."/>
            <person name="Fujitsuka N."/>
            <person name="Fukunaka R."/>
            <person name="Hamada M."/>
            <person name="Harada C."/>
            <person name="Hayashi A."/>
            <person name="Hijishita S."/>
            <person name="Honda M."/>
            <person name="Hosokawa S."/>
            <person name="Ichikawa Y."/>
            <person name="Idonuma A."/>
            <person name="Iijima M."/>
            <person name="Ikeda M."/>
            <person name="Ikeno M."/>
            <person name="Ito K."/>
            <person name="Ito S."/>
            <person name="Ito T."/>
            <person name="Ito Y."/>
            <person name="Ito Y."/>
            <person name="Iwabuchi A."/>
            <person name="Kamiya K."/>
            <person name="Karasawa W."/>
            <person name="Kurita K."/>
            <person name="Katagiri S."/>
            <person name="Kikuta A."/>
            <person name="Kobayashi H."/>
            <person name="Kobayashi N."/>
            <person name="Machita K."/>
            <person name="Maehara T."/>
            <person name="Masukawa M."/>
            <person name="Mizubayashi T."/>
            <person name="Mukai Y."/>
            <person name="Nagasaki H."/>
            <person name="Nagata Y."/>
            <person name="Naito S."/>
            <person name="Nakashima M."/>
            <person name="Nakama Y."/>
            <person name="Nakamichi Y."/>
            <person name="Nakamura M."/>
            <person name="Meguro A."/>
            <person name="Negishi M."/>
            <person name="Ohta I."/>
            <person name="Ohta T."/>
            <person name="Okamoto M."/>
            <person name="Ono N."/>
            <person name="Saji S."/>
            <person name="Sakaguchi M."/>
            <person name="Sakai K."/>
            <person name="Shibata M."/>
            <person name="Shimokawa T."/>
            <person name="Song J."/>
            <person name="Takazaki Y."/>
            <person name="Terasawa K."/>
            <person name="Tsugane M."/>
            <person name="Tsuji K."/>
            <person name="Ueda S."/>
            <person name="Waki K."/>
            <person name="Yamagata H."/>
            <person name="Yamamoto M."/>
            <person name="Yamamoto S."/>
            <person name="Yamane H."/>
            <person name="Yoshiki S."/>
            <person name="Yoshihara R."/>
            <person name="Yukawa K."/>
            <person name="Zhong H."/>
            <person name="Yano M."/>
            <person name="Yuan Q."/>
            <person name="Ouyang S."/>
            <person name="Liu J."/>
            <person name="Jones K.M."/>
            <person name="Gansberger K."/>
            <person name="Moffat K."/>
            <person name="Hill J."/>
            <person name="Bera J."/>
            <person name="Fadrosh D."/>
            <person name="Jin S."/>
            <person name="Johri S."/>
            <person name="Kim M."/>
            <person name="Overton L."/>
            <person name="Reardon M."/>
            <person name="Tsitrin T."/>
            <person name="Vuong H."/>
            <person name="Weaver B."/>
            <person name="Ciecko A."/>
            <person name="Tallon L."/>
            <person name="Jackson J."/>
            <person name="Pai G."/>
            <person name="Aken S.V."/>
            <person name="Utterback T."/>
            <person name="Reidmuller S."/>
            <person name="Feldblyum T."/>
            <person name="Hsiao J."/>
            <person name="Zismann V."/>
            <person name="Iobst S."/>
            <person name="de Vazeille A.R."/>
            <person name="Buell C.R."/>
            <person name="Ying K."/>
            <person name="Li Y."/>
            <person name="Lu T."/>
            <person name="Huang Y."/>
            <person name="Zhao Q."/>
            <person name="Feng Q."/>
            <person name="Zhang L."/>
            <person name="Zhu J."/>
            <person name="Weng Q."/>
            <person name="Mu J."/>
            <person name="Lu Y."/>
            <person name="Fan D."/>
            <person name="Liu Y."/>
            <person name="Guan J."/>
            <person name="Zhang Y."/>
            <person name="Yu S."/>
            <person name="Liu X."/>
            <person name="Zhang Y."/>
            <person name="Hong G."/>
            <person name="Han B."/>
            <person name="Choisne N."/>
            <person name="Demange N."/>
            <person name="Orjeda G."/>
            <person name="Samain S."/>
            <person name="Cattolico L."/>
            <person name="Pelletier E."/>
            <person name="Couloux A."/>
            <person name="Segurens B."/>
            <person name="Wincker P."/>
            <person name="D'Hont A."/>
            <person name="Scarpelli C."/>
            <person name="Weissenbach J."/>
            <person name="Salanoubat M."/>
            <person name="Quetier F."/>
            <person name="Yu Y."/>
            <person name="Kim H.R."/>
            <person name="Rambo T."/>
            <person name="Currie J."/>
            <person name="Collura K."/>
            <person name="Luo M."/>
            <person name="Yang T."/>
            <person name="Ammiraju J.S.S."/>
            <person name="Engler F."/>
            <person name="Soderlund C."/>
            <person name="Wing R.A."/>
            <person name="Palmer L.E."/>
            <person name="de la Bastide M."/>
            <person name="Spiegel L."/>
            <person name="Nascimento L."/>
            <person name="Zutavern T."/>
            <person name="O'Shaughnessy A."/>
            <person name="Dike S."/>
            <person name="Dedhia N."/>
            <person name="Preston R."/>
            <person name="Balija V."/>
            <person name="McCombie W.R."/>
            <person name="Chow T."/>
            <person name="Chen H."/>
            <person name="Chung M."/>
            <person name="Chen C."/>
            <person name="Shaw J."/>
            <person name="Wu H."/>
            <person name="Hsiao K."/>
            <person name="Chao Y."/>
            <person name="Chu M."/>
            <person name="Cheng C."/>
            <person name="Hour A."/>
            <person name="Lee P."/>
            <person name="Lin S."/>
            <person name="Lin Y."/>
            <person name="Liou J."/>
            <person name="Liu S."/>
            <person name="Hsing Y."/>
            <person name="Raghuvanshi S."/>
            <person name="Mohanty A."/>
            <person name="Bharti A.K."/>
            <person name="Gaur A."/>
            <person name="Gupta V."/>
            <person name="Kumar D."/>
            <person name="Ravi V."/>
            <person name="Vij S."/>
            <person name="Kapur A."/>
            <person name="Khurana P."/>
            <person name="Khurana P."/>
            <person name="Khurana J.P."/>
            <person name="Tyagi A.K."/>
            <person name="Gaikwad K."/>
            <person name="Singh A."/>
            <person name="Dalal V."/>
            <person name="Srivastava S."/>
            <person name="Dixit A."/>
            <person name="Pal A.K."/>
            <person name="Ghazi I.A."/>
            <person name="Yadav M."/>
            <person name="Pandit A."/>
            <person name="Bhargava A."/>
            <person name="Sureshbabu K."/>
            <person name="Batra K."/>
            <person name="Sharma T.R."/>
            <person name="Mohapatra T."/>
            <person name="Singh N.K."/>
            <person name="Messing J."/>
            <person name="Nelson A.B."/>
            <person name="Fuks G."/>
            <person name="Kavchok S."/>
            <person name="Keizer G."/>
            <person name="Linton E."/>
            <person name="Llaca V."/>
            <person name="Song R."/>
            <person name="Tanyolac B."/>
            <person name="Young S."/>
            <person name="Ho-Il K."/>
            <person name="Hahn J.H."/>
            <person name="Sangsakoo G."/>
            <person name="Vanavichit A."/>
            <person name="de Mattos Luiz.A.T."/>
            <person name="Zimmer P.D."/>
            <person name="Malone G."/>
            <person name="Dellagostin O."/>
            <person name="de Oliveira A.C."/>
            <person name="Bevan M."/>
            <person name="Bancroft I."/>
            <person name="Minx P."/>
            <person name="Cordum H."/>
            <person name="Wilson R."/>
            <person name="Cheng Z."/>
            <person name="Jin W."/>
            <person name="Jiang J."/>
            <person name="Leong S.A."/>
            <person name="Iwama H."/>
            <person name="Gojobori T."/>
            <person name="Itoh T."/>
            <person name="Niimura Y."/>
            <person name="Fujii Y."/>
            <person name="Habara T."/>
            <person name="Sakai H."/>
            <person name="Sato Y."/>
            <person name="Wilson G."/>
            <person name="Kumar K."/>
            <person name="McCouch S."/>
            <person name="Juretic N."/>
            <person name="Hoen D."/>
            <person name="Wright S."/>
            <person name="Bruskiewich R."/>
            <person name="Bureau T."/>
            <person name="Miyao A."/>
            <person name="Hirochika H."/>
            <person name="Nishikawa T."/>
            <person name="Kadowaki K."/>
            <person name="Sugiura M."/>
            <person name="Burr B."/>
            <person name="Sasaki T."/>
        </authorList>
    </citation>
    <scope>NUCLEOTIDE SEQUENCE [LARGE SCALE GENOMIC DNA]</scope>
    <source>
        <strain evidence="5">cv. Nipponbare</strain>
    </source>
</reference>
<dbReference type="InterPro" id="IPR041577">
    <property type="entry name" value="RT_RNaseH_2"/>
</dbReference>
<gene>
    <name evidence="4" type="primary">OSJNBb0016H12.9</name>
</gene>
<dbReference type="EMBL" id="AC118133">
    <property type="protein sequence ID" value="AAP03419.1"/>
    <property type="molecule type" value="Genomic_DNA"/>
</dbReference>
<protein>
    <submittedName>
        <fullName evidence="4">Polyprotein</fullName>
    </submittedName>
</protein>
<dbReference type="AlphaFoldDB" id="Q84R35"/>
<dbReference type="InterPro" id="IPR043128">
    <property type="entry name" value="Rev_trsase/Diguanyl_cyclase"/>
</dbReference>
<dbReference type="PANTHER" id="PTHR37984:SF5">
    <property type="entry name" value="PROTEIN NYNRIN-LIKE"/>
    <property type="match status" value="1"/>
</dbReference>
<feature type="domain" description="Reverse transcriptase/retrotransposon-derived protein RNase H-like" evidence="3">
    <location>
        <begin position="436"/>
        <end position="494"/>
    </location>
</feature>
<dbReference type="SUPFAM" id="SSF56672">
    <property type="entry name" value="DNA/RNA polymerases"/>
    <property type="match status" value="1"/>
</dbReference>
<accession>Q84R35</accession>
<evidence type="ECO:0000313" key="5">
    <source>
        <dbReference type="Proteomes" id="UP000000763"/>
    </source>
</evidence>
<dbReference type="Gene3D" id="3.10.10.10">
    <property type="entry name" value="HIV Type 1 Reverse Transcriptase, subunit A, domain 1"/>
    <property type="match status" value="1"/>
</dbReference>
<dbReference type="GO" id="GO:0003824">
    <property type="term" value="F:catalytic activity"/>
    <property type="evidence" value="ECO:0007669"/>
    <property type="project" value="UniProtKB-KW"/>
</dbReference>
<dbReference type="PANTHER" id="PTHR37984">
    <property type="entry name" value="PROTEIN CBG26694"/>
    <property type="match status" value="1"/>
</dbReference>
<feature type="region of interest" description="Disordered" evidence="2">
    <location>
        <begin position="60"/>
        <end position="94"/>
    </location>
</feature>
<evidence type="ECO:0000313" key="4">
    <source>
        <dbReference type="EMBL" id="AAP03419.1"/>
    </source>
</evidence>